<reference evidence="6" key="1">
    <citation type="submission" date="2023-05" db="EMBL/GenBank/DDBJ databases">
        <title>Genome and transcriptome analyses reveal genes involved in the formation of fine ridges on petal epidermal cells in Hibiscus trionum.</title>
        <authorList>
            <person name="Koshimizu S."/>
            <person name="Masuda S."/>
            <person name="Ishii T."/>
            <person name="Shirasu K."/>
            <person name="Hoshino A."/>
            <person name="Arita M."/>
        </authorList>
    </citation>
    <scope>NUCLEOTIDE SEQUENCE</scope>
    <source>
        <strain evidence="6">Hamamatsu line</strain>
    </source>
</reference>
<comment type="caution">
    <text evidence="6">The sequence shown here is derived from an EMBL/GenBank/DDBJ whole genome shotgun (WGS) entry which is preliminary data.</text>
</comment>
<proteinExistence type="predicted"/>
<evidence type="ECO:0000256" key="4">
    <source>
        <dbReference type="ARBA" id="ARBA00023136"/>
    </source>
</evidence>
<comment type="subcellular location">
    <subcellularLocation>
        <location evidence="1">Membrane</location>
        <topology evidence="1">Single-pass membrane protein</topology>
    </subcellularLocation>
</comment>
<organism evidence="6 7">
    <name type="scientific">Hibiscus trionum</name>
    <name type="common">Flower of an hour</name>
    <dbReference type="NCBI Taxonomy" id="183268"/>
    <lineage>
        <taxon>Eukaryota</taxon>
        <taxon>Viridiplantae</taxon>
        <taxon>Streptophyta</taxon>
        <taxon>Embryophyta</taxon>
        <taxon>Tracheophyta</taxon>
        <taxon>Spermatophyta</taxon>
        <taxon>Magnoliopsida</taxon>
        <taxon>eudicotyledons</taxon>
        <taxon>Gunneridae</taxon>
        <taxon>Pentapetalae</taxon>
        <taxon>rosids</taxon>
        <taxon>malvids</taxon>
        <taxon>Malvales</taxon>
        <taxon>Malvaceae</taxon>
        <taxon>Malvoideae</taxon>
        <taxon>Hibiscus</taxon>
    </lineage>
</organism>
<keyword evidence="3" id="KW-1133">Transmembrane helix</keyword>
<dbReference type="EMBL" id="BSYR01000030">
    <property type="protein sequence ID" value="GMI97280.1"/>
    <property type="molecule type" value="Genomic_DNA"/>
</dbReference>
<keyword evidence="4" id="KW-0472">Membrane</keyword>
<sequence>MAALRHHLPLPPALPTRTLIPTHTLTTLRLNTDARPCSVAFSSPWPSFYSSSASYSSYSGSFSAPTSPTSRFNPSHCPISTPRTSASWNAEFRVSNPNKKLSINYGDVISSVFHGDHYLAETRIGPFSQGTGDVRTLDASYSVVDSFVYGRVVDAMNGERRCGQVRFNVKAVADMAFRYGGWRGRWRLLRVWSDDITLTGSPGKMIGGSKRCTVG</sequence>
<dbReference type="GO" id="GO:0005886">
    <property type="term" value="C:plasma membrane"/>
    <property type="evidence" value="ECO:0007669"/>
    <property type="project" value="TreeGrafter"/>
</dbReference>
<evidence type="ECO:0000259" key="5">
    <source>
        <dbReference type="Pfam" id="PF03168"/>
    </source>
</evidence>
<evidence type="ECO:0000313" key="6">
    <source>
        <dbReference type="EMBL" id="GMI97280.1"/>
    </source>
</evidence>
<dbReference type="PANTHER" id="PTHR31234:SF55">
    <property type="entry name" value="LATE EMBRYOGENESIS ABUNDANT (LEA) HYDROXYPROLINE-RICH GLYCOPROTEIN FAMILY"/>
    <property type="match status" value="1"/>
</dbReference>
<evidence type="ECO:0000256" key="2">
    <source>
        <dbReference type="ARBA" id="ARBA00022692"/>
    </source>
</evidence>
<accession>A0A9W7MGL1</accession>
<keyword evidence="7" id="KW-1185">Reference proteome</keyword>
<evidence type="ECO:0000256" key="1">
    <source>
        <dbReference type="ARBA" id="ARBA00004167"/>
    </source>
</evidence>
<dbReference type="GO" id="GO:0098542">
    <property type="term" value="P:defense response to other organism"/>
    <property type="evidence" value="ECO:0007669"/>
    <property type="project" value="InterPro"/>
</dbReference>
<protein>
    <recommendedName>
        <fullName evidence="5">Late embryogenesis abundant protein LEA-2 subgroup domain-containing protein</fullName>
    </recommendedName>
</protein>
<keyword evidence="2" id="KW-0812">Transmembrane</keyword>
<dbReference type="InterPro" id="IPR004864">
    <property type="entry name" value="LEA_2"/>
</dbReference>
<evidence type="ECO:0000313" key="7">
    <source>
        <dbReference type="Proteomes" id="UP001165190"/>
    </source>
</evidence>
<feature type="domain" description="Late embryogenesis abundant protein LEA-2 subgroup" evidence="5">
    <location>
        <begin position="92"/>
        <end position="179"/>
    </location>
</feature>
<dbReference type="Proteomes" id="UP001165190">
    <property type="component" value="Unassembled WGS sequence"/>
</dbReference>
<name>A0A9W7MGL1_HIBTR</name>
<gene>
    <name evidence="6" type="ORF">HRI_003397200</name>
</gene>
<dbReference type="Pfam" id="PF03168">
    <property type="entry name" value="LEA_2"/>
    <property type="match status" value="1"/>
</dbReference>
<evidence type="ECO:0000256" key="3">
    <source>
        <dbReference type="ARBA" id="ARBA00022989"/>
    </source>
</evidence>
<dbReference type="OrthoDB" id="695142at2759"/>
<dbReference type="AlphaFoldDB" id="A0A9W7MGL1"/>
<dbReference type="PANTHER" id="PTHR31234">
    <property type="entry name" value="LATE EMBRYOGENESIS ABUNDANT (LEA) HYDROXYPROLINE-RICH GLYCOPROTEIN FAMILY"/>
    <property type="match status" value="1"/>
</dbReference>
<dbReference type="InterPro" id="IPR044839">
    <property type="entry name" value="NDR1-like"/>
</dbReference>